<dbReference type="STRING" id="1314771.A0A197JU08"/>
<protein>
    <submittedName>
        <fullName evidence="3">HCP-like protein</fullName>
    </submittedName>
</protein>
<feature type="compositionally biased region" description="Low complexity" evidence="2">
    <location>
        <begin position="265"/>
        <end position="294"/>
    </location>
</feature>
<dbReference type="PANTHER" id="PTHR11102">
    <property type="entry name" value="SEL-1-LIKE PROTEIN"/>
    <property type="match status" value="1"/>
</dbReference>
<feature type="region of interest" description="Disordered" evidence="2">
    <location>
        <begin position="227"/>
        <end position="301"/>
    </location>
</feature>
<dbReference type="OrthoDB" id="2425131at2759"/>
<evidence type="ECO:0000313" key="3">
    <source>
        <dbReference type="EMBL" id="OAQ28690.1"/>
    </source>
</evidence>
<dbReference type="Gene3D" id="1.25.40.10">
    <property type="entry name" value="Tetratricopeptide repeat domain"/>
    <property type="match status" value="3"/>
</dbReference>
<name>A0A197JU08_9FUNG</name>
<evidence type="ECO:0000256" key="1">
    <source>
        <dbReference type="ARBA" id="ARBA00038101"/>
    </source>
</evidence>
<organism evidence="3 4">
    <name type="scientific">Linnemannia elongata AG-77</name>
    <dbReference type="NCBI Taxonomy" id="1314771"/>
    <lineage>
        <taxon>Eukaryota</taxon>
        <taxon>Fungi</taxon>
        <taxon>Fungi incertae sedis</taxon>
        <taxon>Mucoromycota</taxon>
        <taxon>Mortierellomycotina</taxon>
        <taxon>Mortierellomycetes</taxon>
        <taxon>Mortierellales</taxon>
        <taxon>Mortierellaceae</taxon>
        <taxon>Linnemannia</taxon>
    </lineage>
</organism>
<dbReference type="InterPro" id="IPR050767">
    <property type="entry name" value="Sel1_AlgK"/>
</dbReference>
<dbReference type="InterPro" id="IPR006597">
    <property type="entry name" value="Sel1-like"/>
</dbReference>
<keyword evidence="4" id="KW-1185">Reference proteome</keyword>
<dbReference type="EMBL" id="KV442046">
    <property type="protein sequence ID" value="OAQ28690.1"/>
    <property type="molecule type" value="Genomic_DNA"/>
</dbReference>
<dbReference type="AlphaFoldDB" id="A0A197JU08"/>
<feature type="region of interest" description="Disordered" evidence="2">
    <location>
        <begin position="18"/>
        <end position="52"/>
    </location>
</feature>
<gene>
    <name evidence="3" type="ORF">K457DRAFT_32784</name>
</gene>
<dbReference type="Proteomes" id="UP000078512">
    <property type="component" value="Unassembled WGS sequence"/>
</dbReference>
<feature type="compositionally biased region" description="Polar residues" evidence="2">
    <location>
        <begin position="252"/>
        <end position="264"/>
    </location>
</feature>
<proteinExistence type="inferred from homology"/>
<dbReference type="Pfam" id="PF08238">
    <property type="entry name" value="Sel1"/>
    <property type="match status" value="7"/>
</dbReference>
<evidence type="ECO:0000256" key="2">
    <source>
        <dbReference type="SAM" id="MobiDB-lite"/>
    </source>
</evidence>
<evidence type="ECO:0000313" key="4">
    <source>
        <dbReference type="Proteomes" id="UP000078512"/>
    </source>
</evidence>
<reference evidence="3 4" key="1">
    <citation type="submission" date="2016-05" db="EMBL/GenBank/DDBJ databases">
        <title>Genome sequencing reveals origins of a unique bacterial endosymbiosis in the earliest lineages of terrestrial Fungi.</title>
        <authorList>
            <consortium name="DOE Joint Genome Institute"/>
            <person name="Uehling J."/>
            <person name="Gryganskyi A."/>
            <person name="Hameed K."/>
            <person name="Tschaplinski T."/>
            <person name="Misztal P."/>
            <person name="Wu S."/>
            <person name="Desiro A."/>
            <person name="Vande Pol N."/>
            <person name="Du Z.-Y."/>
            <person name="Zienkiewicz A."/>
            <person name="Zienkiewicz K."/>
            <person name="Morin E."/>
            <person name="Tisserant E."/>
            <person name="Splivallo R."/>
            <person name="Hainaut M."/>
            <person name="Henrissat B."/>
            <person name="Ohm R."/>
            <person name="Kuo A."/>
            <person name="Yan J."/>
            <person name="Lipzen A."/>
            <person name="Nolan M."/>
            <person name="Labutti K."/>
            <person name="Barry K."/>
            <person name="Goldstein A."/>
            <person name="Labbe J."/>
            <person name="Schadt C."/>
            <person name="Tuskan G."/>
            <person name="Grigoriev I."/>
            <person name="Martin F."/>
            <person name="Vilgalys R."/>
            <person name="Bonito G."/>
        </authorList>
    </citation>
    <scope>NUCLEOTIDE SEQUENCE [LARGE SCALE GENOMIC DNA]</scope>
    <source>
        <strain evidence="3 4">AG-77</strain>
    </source>
</reference>
<accession>A0A197JU08</accession>
<sequence>MVQRPILQGFRIVTSTTSPNTNYNYSDRQPSASASLSNTDPTSSSPSPSPYSSSSTFISLLADRGDVLCVTGHKDPATKRNIVLWEDIQIPFKGATYIRQGAMVVPFLKGHGLKILEPLRIAVVPNVILDVVVTESQSAGEGTVVEGQVKEMAVGTGAVVRETLATLETTITPVSKFSEAEKVVIKAEPQEPKIFIVDDVEDMAVKENPRDDEIVVLKVVKAVQKEREKVQQKAPSTRSTSDNNNSSISRSGTINNTNSTIDSVTSNNPKSNITTSNNTNISNATSNNANSNKNTEQDEDVVQAERELMAAERGDAEAQFRVGSMYRRGQGIPQSNAKSRKWYLRAAEQGHSNAQFKLGMLLENVDLNVAKDLVTAVDWSYKAANHGHPEAQFQLGVLAAEQGVELAQLAVGIQYHQGRFRVSSDCVKALTWFSKAAEKGNADVQHLIGLTYYSGGRNISRNFTRAMEWFLRAANNRRGMQLGALHRIGSLYREGLGVERDWAKAKEWYLKVTTAEPKKDDKEMVPFWFSIGSLYFHGGPGIAQDYTEAMTWFLKVAKVGDVEAHYQIGLCYEQGHLNGERNESAMEWFRLATARGHRQAQERADKQGYAEVQCGNGLLYHLGGGLQDHD</sequence>
<comment type="similarity">
    <text evidence="1">Belongs to the sel-1 family.</text>
</comment>
<dbReference type="PANTHER" id="PTHR11102:SF160">
    <property type="entry name" value="ERAD-ASSOCIATED E3 UBIQUITIN-PROTEIN LIGASE COMPONENT HRD3"/>
    <property type="match status" value="1"/>
</dbReference>
<dbReference type="SMART" id="SM00671">
    <property type="entry name" value="SEL1"/>
    <property type="match status" value="7"/>
</dbReference>
<dbReference type="InterPro" id="IPR011990">
    <property type="entry name" value="TPR-like_helical_dom_sf"/>
</dbReference>
<dbReference type="SUPFAM" id="SSF81901">
    <property type="entry name" value="HCP-like"/>
    <property type="match status" value="2"/>
</dbReference>
<feature type="compositionally biased region" description="Low complexity" evidence="2">
    <location>
        <begin position="236"/>
        <end position="251"/>
    </location>
</feature>
<feature type="compositionally biased region" description="Low complexity" evidence="2">
    <location>
        <begin position="33"/>
        <end position="52"/>
    </location>
</feature>